<accession>A0ABR7MXL7</accession>
<dbReference type="PANTHER" id="PTHR30435:SF1">
    <property type="entry name" value="FLAGELLAR HOOK PROTEIN FLGE"/>
    <property type="match status" value="1"/>
</dbReference>
<evidence type="ECO:0000313" key="8">
    <source>
        <dbReference type="EMBL" id="MBC8557933.1"/>
    </source>
</evidence>
<evidence type="ECO:0000259" key="7">
    <source>
        <dbReference type="Pfam" id="PF22692"/>
    </source>
</evidence>
<evidence type="ECO:0000259" key="5">
    <source>
        <dbReference type="Pfam" id="PF00460"/>
    </source>
</evidence>
<dbReference type="EMBL" id="JACRSW010000032">
    <property type="protein sequence ID" value="MBC8557933.1"/>
    <property type="molecule type" value="Genomic_DNA"/>
</dbReference>
<dbReference type="Pfam" id="PF00460">
    <property type="entry name" value="Flg_bb_rod"/>
    <property type="match status" value="1"/>
</dbReference>
<comment type="function">
    <text evidence="4">A flexible structure which links the flagellar filament to the drive apparatus in the basal body.</text>
</comment>
<dbReference type="NCBIfam" id="TIGR03506">
    <property type="entry name" value="FlgEFG_subfam"/>
    <property type="match status" value="1"/>
</dbReference>
<dbReference type="InterPro" id="IPR037925">
    <property type="entry name" value="FlgE/F/G-like"/>
</dbReference>
<dbReference type="InterPro" id="IPR010930">
    <property type="entry name" value="Flg_bb/hook_C_dom"/>
</dbReference>
<reference evidence="8 9" key="1">
    <citation type="submission" date="2020-08" db="EMBL/GenBank/DDBJ databases">
        <title>Genome public.</title>
        <authorList>
            <person name="Liu C."/>
            <person name="Sun Q."/>
        </authorList>
    </citation>
    <scope>NUCLEOTIDE SEQUENCE [LARGE SCALE GENOMIC DNA]</scope>
    <source>
        <strain evidence="8 9">BX3</strain>
    </source>
</reference>
<dbReference type="InterPro" id="IPR019776">
    <property type="entry name" value="Flagellar_basal_body_rod_CS"/>
</dbReference>
<comment type="subcellular location">
    <subcellularLocation>
        <location evidence="1 4">Bacterial flagellum basal body</location>
    </subcellularLocation>
</comment>
<organism evidence="8 9">
    <name type="scientific">Jutongia hominis</name>
    <dbReference type="NCBI Taxonomy" id="2763664"/>
    <lineage>
        <taxon>Bacteria</taxon>
        <taxon>Bacillati</taxon>
        <taxon>Bacillota</taxon>
        <taxon>Clostridia</taxon>
        <taxon>Lachnospirales</taxon>
        <taxon>Lachnospiraceae</taxon>
        <taxon>Jutongia</taxon>
    </lineage>
</organism>
<dbReference type="InterPro" id="IPR053967">
    <property type="entry name" value="LlgE_F_G-like_D1"/>
</dbReference>
<evidence type="ECO:0000259" key="6">
    <source>
        <dbReference type="Pfam" id="PF06429"/>
    </source>
</evidence>
<dbReference type="Proteomes" id="UP000637513">
    <property type="component" value="Unassembled WGS sequence"/>
</dbReference>
<keyword evidence="8" id="KW-0966">Cell projection</keyword>
<evidence type="ECO:0000256" key="2">
    <source>
        <dbReference type="ARBA" id="ARBA00009677"/>
    </source>
</evidence>
<dbReference type="SUPFAM" id="SSF117143">
    <property type="entry name" value="Flagellar hook protein flgE"/>
    <property type="match status" value="1"/>
</dbReference>
<evidence type="ECO:0000313" key="9">
    <source>
        <dbReference type="Proteomes" id="UP000637513"/>
    </source>
</evidence>
<keyword evidence="8" id="KW-0282">Flagellum</keyword>
<protein>
    <recommendedName>
        <fullName evidence="4">Flagellar hook protein FlgE</fullName>
    </recommendedName>
</protein>
<keyword evidence="8" id="KW-0969">Cilium</keyword>
<evidence type="ECO:0000256" key="3">
    <source>
        <dbReference type="ARBA" id="ARBA00023143"/>
    </source>
</evidence>
<dbReference type="PANTHER" id="PTHR30435">
    <property type="entry name" value="FLAGELLAR PROTEIN"/>
    <property type="match status" value="1"/>
</dbReference>
<dbReference type="InterPro" id="IPR020013">
    <property type="entry name" value="Flagellar_FlgE/F/G"/>
</dbReference>
<feature type="domain" description="Flagellar hook protein FlgE/F/G-like D1" evidence="7">
    <location>
        <begin position="98"/>
        <end position="148"/>
    </location>
</feature>
<name>A0ABR7MXL7_9FIRM</name>
<comment type="similarity">
    <text evidence="2 4">Belongs to the flagella basal body rod proteins family.</text>
</comment>
<dbReference type="PROSITE" id="PS00588">
    <property type="entry name" value="FLAGELLA_BB_ROD"/>
    <property type="match status" value="1"/>
</dbReference>
<gene>
    <name evidence="8" type="ORF">H8700_09470</name>
</gene>
<keyword evidence="9" id="KW-1185">Reference proteome</keyword>
<evidence type="ECO:0000256" key="1">
    <source>
        <dbReference type="ARBA" id="ARBA00004117"/>
    </source>
</evidence>
<dbReference type="RefSeq" id="WP_249305355.1">
    <property type="nucleotide sequence ID" value="NZ_JACRSW010000032.1"/>
</dbReference>
<feature type="domain" description="Flagellar basal-body/hook protein C-terminal" evidence="6">
    <location>
        <begin position="467"/>
        <end position="510"/>
    </location>
</feature>
<sequence>MMRSLYSGVAGLKTHQTKMDVIGNNIANTNTVGFKSSSVNFSDTFYQTVSSASGANAELGTAGTNAKQIGLGSQVASITTNITDQGGPSTTNRALDIAINGSAFLVVRSGTDTYFTKSGALNVDEAGNLYCTTNGATVQGWLADADGNIVKDTVKDLAIMNAENSSYAPEATTAVTVSGNIDPNDTKLEGTTNATTGITTGGQIVSFSFFDNLGESYTAKLYITKSANQTAGTTTYDIRVADILNSDSQSIFVKKNVDPTTGAVTYSETGATIKFGSDTAAGIAAGSLNATTGEFSLDPGLASTITFSSQTGDFVSTPTRTNAEFSGKAINLSIVGLDATNTGVNSSFPQYDAASDTGGVNIFLNKLTQYSQGGTSKISSVKGDPDGYDAGNKAGALSGISIDQEGKIYGQYSNGLKKCLAQMAFATFANPSGLESVGDSLFAATLNSGEFDGVGEEVNQSGSLTVGALEMSNVDLANEFTQMITTQRGFQANSRIITTSDTMLEELVNLKR</sequence>
<keyword evidence="3 4" id="KW-0975">Bacterial flagellum</keyword>
<evidence type="ECO:0000256" key="4">
    <source>
        <dbReference type="RuleBase" id="RU362116"/>
    </source>
</evidence>
<proteinExistence type="inferred from homology"/>
<dbReference type="Pfam" id="PF22692">
    <property type="entry name" value="LlgE_F_G_D1"/>
    <property type="match status" value="1"/>
</dbReference>
<comment type="caution">
    <text evidence="8">The sequence shown here is derived from an EMBL/GenBank/DDBJ whole genome shotgun (WGS) entry which is preliminary data.</text>
</comment>
<dbReference type="InterPro" id="IPR001444">
    <property type="entry name" value="Flag_bb_rod_N"/>
</dbReference>
<dbReference type="Pfam" id="PF06429">
    <property type="entry name" value="Flg_bbr_C"/>
    <property type="match status" value="1"/>
</dbReference>
<feature type="domain" description="Flagellar basal body rod protein N-terminal" evidence="5">
    <location>
        <begin position="5"/>
        <end position="35"/>
    </location>
</feature>